<evidence type="ECO:0000313" key="10">
    <source>
        <dbReference type="Proteomes" id="UP001162834"/>
    </source>
</evidence>
<reference evidence="9" key="1">
    <citation type="journal article" date="2022" name="Int. J. Syst. Evol. Microbiol.">
        <title>Pseudomonas aegrilactucae sp. nov. and Pseudomonas morbosilactucae sp. nov., pathogens causing bacterial rot of lettuce in Japan.</title>
        <authorList>
            <person name="Sawada H."/>
            <person name="Fujikawa T."/>
            <person name="Satou M."/>
        </authorList>
    </citation>
    <scope>NUCLEOTIDE SEQUENCE</scope>
    <source>
        <strain evidence="9">0166_1</strain>
    </source>
</reference>
<evidence type="ECO:0000256" key="2">
    <source>
        <dbReference type="ARBA" id="ARBA00009045"/>
    </source>
</evidence>
<dbReference type="InterPro" id="IPR050925">
    <property type="entry name" value="Rhomboid_protease_S54"/>
</dbReference>
<dbReference type="Proteomes" id="UP001162834">
    <property type="component" value="Chromosome"/>
</dbReference>
<dbReference type="GO" id="GO:0016020">
    <property type="term" value="C:membrane"/>
    <property type="evidence" value="ECO:0007669"/>
    <property type="project" value="UniProtKB-SubCell"/>
</dbReference>
<feature type="transmembrane region" description="Helical" evidence="7">
    <location>
        <begin position="111"/>
        <end position="130"/>
    </location>
</feature>
<feature type="transmembrane region" description="Helical" evidence="7">
    <location>
        <begin position="175"/>
        <end position="198"/>
    </location>
</feature>
<dbReference type="Pfam" id="PF01694">
    <property type="entry name" value="Rhomboid"/>
    <property type="match status" value="1"/>
</dbReference>
<comment type="similarity">
    <text evidence="2">Belongs to the peptidase S54 family.</text>
</comment>
<keyword evidence="6 7" id="KW-0472">Membrane</keyword>
<dbReference type="PANTHER" id="PTHR43731:SF14">
    <property type="entry name" value="PRESENILIN-ASSOCIATED RHOMBOID-LIKE PROTEIN, MITOCHONDRIAL"/>
    <property type="match status" value="1"/>
</dbReference>
<dbReference type="EMBL" id="CP087164">
    <property type="protein sequence ID" value="UGS33926.1"/>
    <property type="molecule type" value="Genomic_DNA"/>
</dbReference>
<evidence type="ECO:0000259" key="8">
    <source>
        <dbReference type="Pfam" id="PF01694"/>
    </source>
</evidence>
<accession>A0A9E6XSI7</accession>
<keyword evidence="9" id="KW-0645">Protease</keyword>
<keyword evidence="3 7" id="KW-0812">Transmembrane</keyword>
<evidence type="ECO:0000256" key="5">
    <source>
        <dbReference type="ARBA" id="ARBA00022989"/>
    </source>
</evidence>
<keyword evidence="5 7" id="KW-1133">Transmembrane helix</keyword>
<dbReference type="PANTHER" id="PTHR43731">
    <property type="entry name" value="RHOMBOID PROTEASE"/>
    <property type="match status" value="1"/>
</dbReference>
<evidence type="ECO:0000256" key="7">
    <source>
        <dbReference type="SAM" id="Phobius"/>
    </source>
</evidence>
<feature type="transmembrane region" description="Helical" evidence="7">
    <location>
        <begin position="137"/>
        <end position="163"/>
    </location>
</feature>
<feature type="transmembrane region" description="Helical" evidence="7">
    <location>
        <begin position="15"/>
        <end position="36"/>
    </location>
</feature>
<evidence type="ECO:0000256" key="6">
    <source>
        <dbReference type="ARBA" id="ARBA00023136"/>
    </source>
</evidence>
<dbReference type="SUPFAM" id="SSF144091">
    <property type="entry name" value="Rhomboid-like"/>
    <property type="match status" value="1"/>
</dbReference>
<proteinExistence type="inferred from homology"/>
<sequence length="213" mass="22469">MFPVKDDIPTDRPPLVTYALLLANVVVFLAVGGDAVARHGLVPADPTVRDALSSMFLHTGLLHLVGNLLFLWWFGPNVEDALGRGRFLAFYVVGGLVAAGAQVAIDPSSTAPLVGASGAIAAVMGAYLRLYPWARVLTLVCCLFFFTVIAIPVTVLLAGWIALQVGFALLDPGSVAYAAHLAGFAFGLLTAGFVATHVKTPESLLRRGRAAWQ</sequence>
<organism evidence="9 10">
    <name type="scientific">Capillimicrobium parvum</name>
    <dbReference type="NCBI Taxonomy" id="2884022"/>
    <lineage>
        <taxon>Bacteria</taxon>
        <taxon>Bacillati</taxon>
        <taxon>Actinomycetota</taxon>
        <taxon>Thermoleophilia</taxon>
        <taxon>Solirubrobacterales</taxon>
        <taxon>Capillimicrobiaceae</taxon>
        <taxon>Capillimicrobium</taxon>
    </lineage>
</organism>
<dbReference type="KEGG" id="sbae:DSM104329_00293"/>
<evidence type="ECO:0000313" key="9">
    <source>
        <dbReference type="EMBL" id="UGS33926.1"/>
    </source>
</evidence>
<feature type="domain" description="Peptidase S54 rhomboid" evidence="8">
    <location>
        <begin position="51"/>
        <end position="193"/>
    </location>
</feature>
<keyword evidence="10" id="KW-1185">Reference proteome</keyword>
<evidence type="ECO:0000256" key="3">
    <source>
        <dbReference type="ARBA" id="ARBA00022692"/>
    </source>
</evidence>
<dbReference type="Gene3D" id="1.20.1540.10">
    <property type="entry name" value="Rhomboid-like"/>
    <property type="match status" value="1"/>
</dbReference>
<feature type="transmembrane region" description="Helical" evidence="7">
    <location>
        <begin position="56"/>
        <end position="75"/>
    </location>
</feature>
<name>A0A9E6XSI7_9ACTN</name>
<dbReference type="GO" id="GO:0004252">
    <property type="term" value="F:serine-type endopeptidase activity"/>
    <property type="evidence" value="ECO:0007669"/>
    <property type="project" value="InterPro"/>
</dbReference>
<dbReference type="AlphaFoldDB" id="A0A9E6XSI7"/>
<dbReference type="InterPro" id="IPR022764">
    <property type="entry name" value="Peptidase_S54_rhomboid_dom"/>
</dbReference>
<evidence type="ECO:0000256" key="4">
    <source>
        <dbReference type="ARBA" id="ARBA00022801"/>
    </source>
</evidence>
<evidence type="ECO:0000256" key="1">
    <source>
        <dbReference type="ARBA" id="ARBA00004141"/>
    </source>
</evidence>
<dbReference type="GO" id="GO:0006508">
    <property type="term" value="P:proteolysis"/>
    <property type="evidence" value="ECO:0007669"/>
    <property type="project" value="UniProtKB-KW"/>
</dbReference>
<gene>
    <name evidence="9" type="primary">glpG_1</name>
    <name evidence="9" type="ORF">DSM104329_00293</name>
</gene>
<dbReference type="EC" id="3.4.21.105" evidence="9"/>
<dbReference type="RefSeq" id="WP_259313614.1">
    <property type="nucleotide sequence ID" value="NZ_CP087164.1"/>
</dbReference>
<comment type="subcellular location">
    <subcellularLocation>
        <location evidence="1">Membrane</location>
        <topology evidence="1">Multi-pass membrane protein</topology>
    </subcellularLocation>
</comment>
<protein>
    <submittedName>
        <fullName evidence="9">Rhomboid protease GlpG</fullName>
        <ecNumber evidence="9">3.4.21.105</ecNumber>
    </submittedName>
</protein>
<dbReference type="InterPro" id="IPR035952">
    <property type="entry name" value="Rhomboid-like_sf"/>
</dbReference>
<feature type="transmembrane region" description="Helical" evidence="7">
    <location>
        <begin position="87"/>
        <end position="105"/>
    </location>
</feature>
<keyword evidence="4 9" id="KW-0378">Hydrolase</keyword>